<dbReference type="EMBL" id="JBHUEM010000003">
    <property type="protein sequence ID" value="MFD1735428.1"/>
    <property type="molecule type" value="Genomic_DNA"/>
</dbReference>
<comment type="caution">
    <text evidence="1">The sequence shown here is derived from an EMBL/GenBank/DDBJ whole genome shotgun (WGS) entry which is preliminary data.</text>
</comment>
<proteinExistence type="predicted"/>
<evidence type="ECO:0008006" key="3">
    <source>
        <dbReference type="Google" id="ProtNLM"/>
    </source>
</evidence>
<evidence type="ECO:0000313" key="2">
    <source>
        <dbReference type="Proteomes" id="UP001597214"/>
    </source>
</evidence>
<name>A0ABW4LKZ3_9BACI</name>
<gene>
    <name evidence="1" type="ORF">ACFSCX_02525</name>
</gene>
<accession>A0ABW4LKZ3</accession>
<dbReference type="RefSeq" id="WP_377926527.1">
    <property type="nucleotide sequence ID" value="NZ_JBHUEM010000003.1"/>
</dbReference>
<evidence type="ECO:0000313" key="1">
    <source>
        <dbReference type="EMBL" id="MFD1735428.1"/>
    </source>
</evidence>
<protein>
    <recommendedName>
        <fullName evidence="3">DUF2642 domain-containing protein</fullName>
    </recommendedName>
</protein>
<dbReference type="Proteomes" id="UP001597214">
    <property type="component" value="Unassembled WGS sequence"/>
</dbReference>
<sequence>MTQESSYNRFNRPSINDIHDESLIQEFINGIGKNALILTPSFPFVFIGKIVEVIEDYVVLDTRVTTIAELENRQWDIHVHNIEVFYIETKGLPRIPQLIED</sequence>
<keyword evidence="2" id="KW-1185">Reference proteome</keyword>
<organism evidence="1 2">
    <name type="scientific">Bacillus salitolerans</name>
    <dbReference type="NCBI Taxonomy" id="1437434"/>
    <lineage>
        <taxon>Bacteria</taxon>
        <taxon>Bacillati</taxon>
        <taxon>Bacillota</taxon>
        <taxon>Bacilli</taxon>
        <taxon>Bacillales</taxon>
        <taxon>Bacillaceae</taxon>
        <taxon>Bacillus</taxon>
    </lineage>
</organism>
<reference evidence="2" key="1">
    <citation type="journal article" date="2019" name="Int. J. Syst. Evol. Microbiol.">
        <title>The Global Catalogue of Microorganisms (GCM) 10K type strain sequencing project: providing services to taxonomists for standard genome sequencing and annotation.</title>
        <authorList>
            <consortium name="The Broad Institute Genomics Platform"/>
            <consortium name="The Broad Institute Genome Sequencing Center for Infectious Disease"/>
            <person name="Wu L."/>
            <person name="Ma J."/>
        </authorList>
    </citation>
    <scope>NUCLEOTIDE SEQUENCE [LARGE SCALE GENOMIC DNA]</scope>
    <source>
        <strain evidence="2">CCUG 49339</strain>
    </source>
</reference>